<dbReference type="InterPro" id="IPR018490">
    <property type="entry name" value="cNMP-bd_dom_sf"/>
</dbReference>
<dbReference type="Gene3D" id="2.60.120.10">
    <property type="entry name" value="Jelly Rolls"/>
    <property type="match status" value="1"/>
</dbReference>
<dbReference type="SUPFAM" id="SSF55874">
    <property type="entry name" value="ATPase domain of HSP90 chaperone/DNA topoisomerase II/histidine kinase"/>
    <property type="match status" value="1"/>
</dbReference>
<keyword evidence="11" id="KW-0472">Membrane</keyword>
<dbReference type="Gene3D" id="1.10.287.130">
    <property type="match status" value="1"/>
</dbReference>
<dbReference type="SMART" id="SM00388">
    <property type="entry name" value="HisKA"/>
    <property type="match status" value="1"/>
</dbReference>
<keyword evidence="9" id="KW-0067">ATP-binding</keyword>
<evidence type="ECO:0000256" key="4">
    <source>
        <dbReference type="ARBA" id="ARBA00022475"/>
    </source>
</evidence>
<evidence type="ECO:0000256" key="7">
    <source>
        <dbReference type="ARBA" id="ARBA00022741"/>
    </source>
</evidence>
<comment type="catalytic activity">
    <reaction evidence="1">
        <text>ATP + protein L-histidine = ADP + protein N-phospho-L-histidine.</text>
        <dbReference type="EC" id="2.7.13.3"/>
    </reaction>
</comment>
<dbReference type="SUPFAM" id="SSF47384">
    <property type="entry name" value="Homodimeric domain of signal transducing histidine kinase"/>
    <property type="match status" value="1"/>
</dbReference>
<keyword evidence="10" id="KW-0902">Two-component regulatory system</keyword>
<dbReference type="EMBL" id="MVDD01000019">
    <property type="protein sequence ID" value="PKQ60959.1"/>
    <property type="molecule type" value="Genomic_DNA"/>
</dbReference>
<dbReference type="InterPro" id="IPR036097">
    <property type="entry name" value="HisK_dim/P_sf"/>
</dbReference>
<dbReference type="FunFam" id="3.30.565.10:FF:000023">
    <property type="entry name" value="PAS domain-containing sensor histidine kinase"/>
    <property type="match status" value="1"/>
</dbReference>
<dbReference type="InterPro" id="IPR004358">
    <property type="entry name" value="Sig_transdc_His_kin-like_C"/>
</dbReference>
<feature type="domain" description="Cyclic nucleotide-binding" evidence="12">
    <location>
        <begin position="17"/>
        <end position="98"/>
    </location>
</feature>
<keyword evidence="4" id="KW-1003">Cell membrane</keyword>
<dbReference type="AlphaFoldDB" id="A0A2N3HSD8"/>
<name>A0A2N3HSD8_9BACT</name>
<evidence type="ECO:0000256" key="9">
    <source>
        <dbReference type="ARBA" id="ARBA00022840"/>
    </source>
</evidence>
<dbReference type="Pfam" id="PF02518">
    <property type="entry name" value="HATPase_c"/>
    <property type="match status" value="1"/>
</dbReference>
<dbReference type="InterPro" id="IPR005467">
    <property type="entry name" value="His_kinase_dom"/>
</dbReference>
<dbReference type="SUPFAM" id="SSF51206">
    <property type="entry name" value="cAMP-binding domain-like"/>
    <property type="match status" value="1"/>
</dbReference>
<dbReference type="SMART" id="SM00100">
    <property type="entry name" value="cNMP"/>
    <property type="match status" value="1"/>
</dbReference>
<proteinExistence type="predicted"/>
<dbReference type="OrthoDB" id="9781208at2"/>
<dbReference type="InterPro" id="IPR036890">
    <property type="entry name" value="HATPase_C_sf"/>
</dbReference>
<evidence type="ECO:0000313" key="15">
    <source>
        <dbReference type="Proteomes" id="UP000233535"/>
    </source>
</evidence>
<evidence type="ECO:0000256" key="1">
    <source>
        <dbReference type="ARBA" id="ARBA00000085"/>
    </source>
</evidence>
<keyword evidence="7" id="KW-0547">Nucleotide-binding</keyword>
<sequence length="396" mass="43974">MLLSSTEKIELLKSLDFLAEQDVASLKYLAGLVDELEIAKGDTVFSKDDLGGAVYLIVEGCIQIHDEGHVFIELKKGKSFGEYALINTETRTASASAKCNSILLRCTVDHIKQLENEFNLRIIDNVLQPLQNIRKRMVLKDLLEEELTTQKATIEKQRKELEGVNATKDKFFSIIAHDLKNPFASLIGASDLLVDNADELSREQVKTFSGIINQSARQAFRLLENLLTWSRMQTGAIAWKPKEIDLWDLVNEVVILHTSSAENKSIDLQATVDEDLRIFADPNMINTVVRNLVSNAIKFTPRGGSIMVSSKVANNQVEICVTDSGVGIDELEQKKLFRIDEQITNSGTENESGTGLGLILCKEFIELHNGTIWAESELGKGSSFKFSIPISQASSK</sequence>
<dbReference type="PROSITE" id="PS00889">
    <property type="entry name" value="CNMP_BINDING_2"/>
    <property type="match status" value="1"/>
</dbReference>
<evidence type="ECO:0000256" key="10">
    <source>
        <dbReference type="ARBA" id="ARBA00023012"/>
    </source>
</evidence>
<dbReference type="PROSITE" id="PS50109">
    <property type="entry name" value="HIS_KIN"/>
    <property type="match status" value="1"/>
</dbReference>
<dbReference type="InterPro" id="IPR014710">
    <property type="entry name" value="RmlC-like_jellyroll"/>
</dbReference>
<dbReference type="PANTHER" id="PTHR43711">
    <property type="entry name" value="TWO-COMPONENT HISTIDINE KINASE"/>
    <property type="match status" value="1"/>
</dbReference>
<comment type="subcellular location">
    <subcellularLocation>
        <location evidence="2">Cell membrane</location>
    </subcellularLocation>
</comment>
<dbReference type="Pfam" id="PF00512">
    <property type="entry name" value="HisKA"/>
    <property type="match status" value="1"/>
</dbReference>
<dbReference type="GO" id="GO:0005886">
    <property type="term" value="C:plasma membrane"/>
    <property type="evidence" value="ECO:0007669"/>
    <property type="project" value="UniProtKB-SubCell"/>
</dbReference>
<dbReference type="InterPro" id="IPR050736">
    <property type="entry name" value="Sensor_HK_Regulatory"/>
</dbReference>
<keyword evidence="5" id="KW-0597">Phosphoprotein</keyword>
<keyword evidence="6" id="KW-0808">Transferase</keyword>
<protein>
    <recommendedName>
        <fullName evidence="3">histidine kinase</fullName>
        <ecNumber evidence="3">2.7.13.3</ecNumber>
    </recommendedName>
</protein>
<dbReference type="InterPro" id="IPR003594">
    <property type="entry name" value="HATPase_dom"/>
</dbReference>
<evidence type="ECO:0000256" key="6">
    <source>
        <dbReference type="ARBA" id="ARBA00022679"/>
    </source>
</evidence>
<dbReference type="GO" id="GO:0005524">
    <property type="term" value="F:ATP binding"/>
    <property type="evidence" value="ECO:0007669"/>
    <property type="project" value="UniProtKB-KW"/>
</dbReference>
<dbReference type="CDD" id="cd00082">
    <property type="entry name" value="HisKA"/>
    <property type="match status" value="1"/>
</dbReference>
<organism evidence="14 15">
    <name type="scientific">Labilibaculum filiforme</name>
    <dbReference type="NCBI Taxonomy" id="1940526"/>
    <lineage>
        <taxon>Bacteria</taxon>
        <taxon>Pseudomonadati</taxon>
        <taxon>Bacteroidota</taxon>
        <taxon>Bacteroidia</taxon>
        <taxon>Marinilabiliales</taxon>
        <taxon>Marinifilaceae</taxon>
        <taxon>Labilibaculum</taxon>
    </lineage>
</organism>
<feature type="domain" description="Histidine kinase" evidence="13">
    <location>
        <begin position="174"/>
        <end position="392"/>
    </location>
</feature>
<evidence type="ECO:0000256" key="8">
    <source>
        <dbReference type="ARBA" id="ARBA00022777"/>
    </source>
</evidence>
<dbReference type="Pfam" id="PF00027">
    <property type="entry name" value="cNMP_binding"/>
    <property type="match status" value="1"/>
</dbReference>
<gene>
    <name evidence="14" type="ORF">BZG02_17590</name>
</gene>
<keyword evidence="15" id="KW-1185">Reference proteome</keyword>
<evidence type="ECO:0000256" key="5">
    <source>
        <dbReference type="ARBA" id="ARBA00022553"/>
    </source>
</evidence>
<evidence type="ECO:0000313" key="14">
    <source>
        <dbReference type="EMBL" id="PKQ60959.1"/>
    </source>
</evidence>
<evidence type="ECO:0000259" key="12">
    <source>
        <dbReference type="PROSITE" id="PS50042"/>
    </source>
</evidence>
<dbReference type="SMART" id="SM00387">
    <property type="entry name" value="HATPase_c"/>
    <property type="match status" value="1"/>
</dbReference>
<comment type="caution">
    <text evidence="14">The sequence shown here is derived from an EMBL/GenBank/DDBJ whole genome shotgun (WGS) entry which is preliminary data.</text>
</comment>
<dbReference type="PRINTS" id="PR00344">
    <property type="entry name" value="BCTRLSENSOR"/>
</dbReference>
<dbReference type="InterPro" id="IPR018488">
    <property type="entry name" value="cNMP-bd_CS"/>
</dbReference>
<dbReference type="Proteomes" id="UP000233535">
    <property type="component" value="Unassembled WGS sequence"/>
</dbReference>
<dbReference type="RefSeq" id="WP_101263073.1">
    <property type="nucleotide sequence ID" value="NZ_MVDD01000019.1"/>
</dbReference>
<evidence type="ECO:0000256" key="3">
    <source>
        <dbReference type="ARBA" id="ARBA00012438"/>
    </source>
</evidence>
<dbReference type="InterPro" id="IPR003661">
    <property type="entry name" value="HisK_dim/P_dom"/>
</dbReference>
<keyword evidence="8" id="KW-0418">Kinase</keyword>
<dbReference type="InterPro" id="IPR000595">
    <property type="entry name" value="cNMP-bd_dom"/>
</dbReference>
<accession>A0A2N3HSD8</accession>
<reference evidence="14 15" key="1">
    <citation type="journal article" date="2017" name="Front. Microbiol.">
        <title>Labilibaculum manganireducens gen. nov., sp. nov. and Labilibaculum filiforme sp. nov., Novel Bacteroidetes Isolated from Subsurface Sediments of the Baltic Sea.</title>
        <authorList>
            <person name="Vandieken V."/>
            <person name="Marshall I.P."/>
            <person name="Niemann H."/>
            <person name="Engelen B."/>
            <person name="Cypionka H."/>
        </authorList>
    </citation>
    <scope>NUCLEOTIDE SEQUENCE [LARGE SCALE GENOMIC DNA]</scope>
    <source>
        <strain evidence="14 15">59.16B</strain>
    </source>
</reference>
<dbReference type="CDD" id="cd00038">
    <property type="entry name" value="CAP_ED"/>
    <property type="match status" value="1"/>
</dbReference>
<dbReference type="EC" id="2.7.13.3" evidence="3"/>
<evidence type="ECO:0000256" key="11">
    <source>
        <dbReference type="ARBA" id="ARBA00023136"/>
    </source>
</evidence>
<dbReference type="PROSITE" id="PS50042">
    <property type="entry name" value="CNMP_BINDING_3"/>
    <property type="match status" value="1"/>
</dbReference>
<evidence type="ECO:0000256" key="2">
    <source>
        <dbReference type="ARBA" id="ARBA00004236"/>
    </source>
</evidence>
<evidence type="ECO:0000259" key="13">
    <source>
        <dbReference type="PROSITE" id="PS50109"/>
    </source>
</evidence>
<dbReference type="GO" id="GO:0000155">
    <property type="term" value="F:phosphorelay sensor kinase activity"/>
    <property type="evidence" value="ECO:0007669"/>
    <property type="project" value="InterPro"/>
</dbReference>
<dbReference type="Gene3D" id="3.30.565.10">
    <property type="entry name" value="Histidine kinase-like ATPase, C-terminal domain"/>
    <property type="match status" value="1"/>
</dbReference>
<dbReference type="PANTHER" id="PTHR43711:SF1">
    <property type="entry name" value="HISTIDINE KINASE 1"/>
    <property type="match status" value="1"/>
</dbReference>